<keyword evidence="2" id="KW-1185">Reference proteome</keyword>
<dbReference type="AlphaFoldDB" id="A0A836CKJ5"/>
<dbReference type="SUPFAM" id="SSF63748">
    <property type="entry name" value="Tudor/PWWP/MBT"/>
    <property type="match status" value="1"/>
</dbReference>
<name>A0A836CKJ5_9STRA</name>
<dbReference type="Proteomes" id="UP000664859">
    <property type="component" value="Unassembled WGS sequence"/>
</dbReference>
<reference evidence="1" key="1">
    <citation type="submission" date="2021-02" db="EMBL/GenBank/DDBJ databases">
        <title>First Annotated Genome of the Yellow-green Alga Tribonema minus.</title>
        <authorList>
            <person name="Mahan K.M."/>
        </authorList>
    </citation>
    <scope>NUCLEOTIDE SEQUENCE</scope>
    <source>
        <strain evidence="1">UTEX B ZZ1240</strain>
    </source>
</reference>
<proteinExistence type="predicted"/>
<organism evidence="1 2">
    <name type="scientific">Tribonema minus</name>
    <dbReference type="NCBI Taxonomy" id="303371"/>
    <lineage>
        <taxon>Eukaryota</taxon>
        <taxon>Sar</taxon>
        <taxon>Stramenopiles</taxon>
        <taxon>Ochrophyta</taxon>
        <taxon>PX clade</taxon>
        <taxon>Xanthophyceae</taxon>
        <taxon>Tribonematales</taxon>
        <taxon>Tribonemataceae</taxon>
        <taxon>Tribonema</taxon>
    </lineage>
</organism>
<dbReference type="EMBL" id="JAFCMP010000063">
    <property type="protein sequence ID" value="KAG5188814.1"/>
    <property type="molecule type" value="Genomic_DNA"/>
</dbReference>
<evidence type="ECO:0000313" key="2">
    <source>
        <dbReference type="Proteomes" id="UP000664859"/>
    </source>
</evidence>
<sequence>MSVLEGRLVWAQTQISADWWPAETCVPDKASLARVKPGWKGRFSMVLYFANTQEGEQQTWDP</sequence>
<comment type="caution">
    <text evidence="1">The sequence shown here is derived from an EMBL/GenBank/DDBJ whole genome shotgun (WGS) entry which is preliminary data.</text>
</comment>
<evidence type="ECO:0000313" key="1">
    <source>
        <dbReference type="EMBL" id="KAG5188814.1"/>
    </source>
</evidence>
<gene>
    <name evidence="1" type="ORF">JKP88DRAFT_353300</name>
</gene>
<feature type="non-terminal residue" evidence="1">
    <location>
        <position position="1"/>
    </location>
</feature>
<accession>A0A836CKJ5</accession>
<protein>
    <submittedName>
        <fullName evidence="1">Uncharacterized protein</fullName>
    </submittedName>
</protein>